<sequence>MYYHDRLAKAKSREVNTEEKARKLARHQLREKVPSTIDLILVVVMVIVGQLLIQEDLMSSIPDPTYTGWAEGGAGDSTLFEVSLAR</sequence>
<evidence type="ECO:0000256" key="1">
    <source>
        <dbReference type="SAM" id="Phobius"/>
    </source>
</evidence>
<feature type="transmembrane region" description="Helical" evidence="1">
    <location>
        <begin position="33"/>
        <end position="53"/>
    </location>
</feature>
<keyword evidence="3" id="KW-1185">Reference proteome</keyword>
<keyword evidence="1" id="KW-1133">Transmembrane helix</keyword>
<evidence type="ECO:0000313" key="2">
    <source>
        <dbReference type="EMBL" id="KAK9930604.1"/>
    </source>
</evidence>
<dbReference type="Proteomes" id="UP001457282">
    <property type="component" value="Unassembled WGS sequence"/>
</dbReference>
<dbReference type="AlphaFoldDB" id="A0AAW1X2D1"/>
<evidence type="ECO:0000313" key="3">
    <source>
        <dbReference type="Proteomes" id="UP001457282"/>
    </source>
</evidence>
<accession>A0AAW1X2D1</accession>
<reference evidence="2 3" key="1">
    <citation type="journal article" date="2023" name="G3 (Bethesda)">
        <title>A chromosome-length genome assembly and annotation of blackberry (Rubus argutus, cv. 'Hillquist').</title>
        <authorList>
            <person name="Bruna T."/>
            <person name="Aryal R."/>
            <person name="Dudchenko O."/>
            <person name="Sargent D.J."/>
            <person name="Mead D."/>
            <person name="Buti M."/>
            <person name="Cavallini A."/>
            <person name="Hytonen T."/>
            <person name="Andres J."/>
            <person name="Pham M."/>
            <person name="Weisz D."/>
            <person name="Mascagni F."/>
            <person name="Usai G."/>
            <person name="Natali L."/>
            <person name="Bassil N."/>
            <person name="Fernandez G.E."/>
            <person name="Lomsadze A."/>
            <person name="Armour M."/>
            <person name="Olukolu B."/>
            <person name="Poorten T."/>
            <person name="Britton C."/>
            <person name="Davik J."/>
            <person name="Ashrafi H."/>
            <person name="Aiden E.L."/>
            <person name="Borodovsky M."/>
            <person name="Worthington M."/>
        </authorList>
    </citation>
    <scope>NUCLEOTIDE SEQUENCE [LARGE SCALE GENOMIC DNA]</scope>
    <source>
        <strain evidence="2">PI 553951</strain>
    </source>
</reference>
<gene>
    <name evidence="2" type="ORF">M0R45_027638</name>
</gene>
<comment type="caution">
    <text evidence="2">The sequence shown here is derived from an EMBL/GenBank/DDBJ whole genome shotgun (WGS) entry which is preliminary data.</text>
</comment>
<name>A0AAW1X2D1_RUBAR</name>
<organism evidence="2 3">
    <name type="scientific">Rubus argutus</name>
    <name type="common">Southern blackberry</name>
    <dbReference type="NCBI Taxonomy" id="59490"/>
    <lineage>
        <taxon>Eukaryota</taxon>
        <taxon>Viridiplantae</taxon>
        <taxon>Streptophyta</taxon>
        <taxon>Embryophyta</taxon>
        <taxon>Tracheophyta</taxon>
        <taxon>Spermatophyta</taxon>
        <taxon>Magnoliopsida</taxon>
        <taxon>eudicotyledons</taxon>
        <taxon>Gunneridae</taxon>
        <taxon>Pentapetalae</taxon>
        <taxon>rosids</taxon>
        <taxon>fabids</taxon>
        <taxon>Rosales</taxon>
        <taxon>Rosaceae</taxon>
        <taxon>Rosoideae</taxon>
        <taxon>Rosoideae incertae sedis</taxon>
        <taxon>Rubus</taxon>
    </lineage>
</organism>
<dbReference type="EMBL" id="JBEDUW010000005">
    <property type="protein sequence ID" value="KAK9930604.1"/>
    <property type="molecule type" value="Genomic_DNA"/>
</dbReference>
<protein>
    <submittedName>
        <fullName evidence="2">Uncharacterized protein</fullName>
    </submittedName>
</protein>
<keyword evidence="1" id="KW-0472">Membrane</keyword>
<keyword evidence="1" id="KW-0812">Transmembrane</keyword>
<proteinExistence type="predicted"/>